<dbReference type="CDD" id="cd16927">
    <property type="entry name" value="HATPase_Hsp90-like"/>
    <property type="match status" value="1"/>
</dbReference>
<evidence type="ECO:0000313" key="9">
    <source>
        <dbReference type="Proteomes" id="UP001595705"/>
    </source>
</evidence>
<dbReference type="SUPFAM" id="SSF110942">
    <property type="entry name" value="HSP90 C-terminal domain"/>
    <property type="match status" value="1"/>
</dbReference>
<dbReference type="HAMAP" id="MF_00505">
    <property type="entry name" value="HSP90"/>
    <property type="match status" value="1"/>
</dbReference>
<dbReference type="SUPFAM" id="SSF54211">
    <property type="entry name" value="Ribosomal protein S5 domain 2-like"/>
    <property type="match status" value="1"/>
</dbReference>
<dbReference type="Proteomes" id="UP001595705">
    <property type="component" value="Unassembled WGS sequence"/>
</dbReference>
<dbReference type="Gene3D" id="1.20.120.790">
    <property type="entry name" value="Heat shock protein 90, C-terminal domain"/>
    <property type="match status" value="1"/>
</dbReference>
<comment type="caution">
    <text evidence="8">The sequence shown here is derived from an EMBL/GenBank/DDBJ whole genome shotgun (WGS) entry which is preliminary data.</text>
</comment>
<dbReference type="InterPro" id="IPR037196">
    <property type="entry name" value="HSP90_C"/>
</dbReference>
<feature type="region of interest" description="Disordered" evidence="6">
    <location>
        <begin position="216"/>
        <end position="235"/>
    </location>
</feature>
<evidence type="ECO:0000256" key="4">
    <source>
        <dbReference type="ARBA" id="ARBA00023186"/>
    </source>
</evidence>
<keyword evidence="5" id="KW-0346">Stress response</keyword>
<evidence type="ECO:0000256" key="2">
    <source>
        <dbReference type="ARBA" id="ARBA00022741"/>
    </source>
</evidence>
<dbReference type="InterPro" id="IPR001404">
    <property type="entry name" value="Hsp90_fam"/>
</dbReference>
<organism evidence="8 9">
    <name type="scientific">Luteimonas soli</name>
    <dbReference type="NCBI Taxonomy" id="1648966"/>
    <lineage>
        <taxon>Bacteria</taxon>
        <taxon>Pseudomonadati</taxon>
        <taxon>Pseudomonadota</taxon>
        <taxon>Gammaproteobacteria</taxon>
        <taxon>Lysobacterales</taxon>
        <taxon>Lysobacteraceae</taxon>
        <taxon>Luteimonas</taxon>
    </lineage>
</organism>
<evidence type="ECO:0000256" key="6">
    <source>
        <dbReference type="SAM" id="MobiDB-lite"/>
    </source>
</evidence>
<evidence type="ECO:0000259" key="7">
    <source>
        <dbReference type="SMART" id="SM00387"/>
    </source>
</evidence>
<keyword evidence="9" id="KW-1185">Reference proteome</keyword>
<dbReference type="InterPro" id="IPR003594">
    <property type="entry name" value="HATPase_dom"/>
</dbReference>
<comment type="similarity">
    <text evidence="1 5">Belongs to the heat shock protein 90 family.</text>
</comment>
<evidence type="ECO:0000256" key="3">
    <source>
        <dbReference type="ARBA" id="ARBA00022840"/>
    </source>
</evidence>
<feature type="domain" description="Histidine kinase/HSP90-like ATPase" evidence="7">
    <location>
        <begin position="32"/>
        <end position="189"/>
    </location>
</feature>
<gene>
    <name evidence="5 8" type="primary">htpG</name>
    <name evidence="8" type="ORF">ACFONC_08765</name>
</gene>
<dbReference type="InterPro" id="IPR036890">
    <property type="entry name" value="HATPase_C_sf"/>
</dbReference>
<keyword evidence="4 5" id="KW-0143">Chaperone</keyword>
<comment type="function">
    <text evidence="5">Molecular chaperone. Has ATPase activity.</text>
</comment>
<evidence type="ECO:0000256" key="1">
    <source>
        <dbReference type="ARBA" id="ARBA00008239"/>
    </source>
</evidence>
<feature type="region of interest" description="A; substrate-binding" evidence="5">
    <location>
        <begin position="1"/>
        <end position="351"/>
    </location>
</feature>
<dbReference type="NCBIfam" id="NF003555">
    <property type="entry name" value="PRK05218.1"/>
    <property type="match status" value="1"/>
</dbReference>
<dbReference type="RefSeq" id="WP_386743352.1">
    <property type="nucleotide sequence ID" value="NZ_JBHRYA010000007.1"/>
</dbReference>
<dbReference type="InterPro" id="IPR020575">
    <property type="entry name" value="Hsp90_N"/>
</dbReference>
<keyword evidence="5" id="KW-0963">Cytoplasm</keyword>
<reference evidence="9" key="1">
    <citation type="journal article" date="2019" name="Int. J. Syst. Evol. Microbiol.">
        <title>The Global Catalogue of Microorganisms (GCM) 10K type strain sequencing project: providing services to taxonomists for standard genome sequencing and annotation.</title>
        <authorList>
            <consortium name="The Broad Institute Genomics Platform"/>
            <consortium name="The Broad Institute Genome Sequencing Center for Infectious Disease"/>
            <person name="Wu L."/>
            <person name="Ma J."/>
        </authorList>
    </citation>
    <scope>NUCLEOTIDE SEQUENCE [LARGE SCALE GENOMIC DNA]</scope>
    <source>
        <strain evidence="9">KCTC 42441</strain>
    </source>
</reference>
<evidence type="ECO:0000313" key="8">
    <source>
        <dbReference type="EMBL" id="MFC3716242.1"/>
    </source>
</evidence>
<dbReference type="InterPro" id="IPR020568">
    <property type="entry name" value="Ribosomal_Su5_D2-typ_SF"/>
</dbReference>
<dbReference type="PRINTS" id="PR00775">
    <property type="entry name" value="HEATSHOCK90"/>
</dbReference>
<dbReference type="Gene3D" id="3.40.50.11260">
    <property type="match status" value="1"/>
</dbReference>
<dbReference type="PANTHER" id="PTHR11528">
    <property type="entry name" value="HEAT SHOCK PROTEIN 90 FAMILY MEMBER"/>
    <property type="match status" value="1"/>
</dbReference>
<name>A0ABV7XMK3_9GAMM</name>
<dbReference type="Gene3D" id="3.30.230.80">
    <property type="match status" value="1"/>
</dbReference>
<dbReference type="SMART" id="SM00387">
    <property type="entry name" value="HATPase_c"/>
    <property type="match status" value="1"/>
</dbReference>
<dbReference type="EMBL" id="JBHRYA010000007">
    <property type="protein sequence ID" value="MFC3716242.1"/>
    <property type="molecule type" value="Genomic_DNA"/>
</dbReference>
<protein>
    <recommendedName>
        <fullName evidence="5">Chaperone protein HtpG</fullName>
    </recommendedName>
    <alternativeName>
        <fullName evidence="5">Heat shock protein HtpG</fullName>
    </alternativeName>
    <alternativeName>
        <fullName evidence="5">High temperature protein G</fullName>
    </alternativeName>
</protein>
<dbReference type="PIRSF" id="PIRSF002583">
    <property type="entry name" value="Hsp90"/>
    <property type="match status" value="1"/>
</dbReference>
<comment type="subunit">
    <text evidence="5">Homodimer.</text>
</comment>
<feature type="region of interest" description="C" evidence="5">
    <location>
        <begin position="565"/>
        <end position="638"/>
    </location>
</feature>
<sequence length="638" mass="70675">MTTSTETQAETRAFEAEVAQVLHLVTHSLYSHKEIFLRELISNASDACDKLRFESIASPDLLAGDAELRIDVSWDKDARTITIRDTGIGMSRDEVVANIGSIASSGTRRFLEAMGSEQKADARLIGQFGVGFYSAFVVADRVTVLTRRAGAAPEDGVKWDSDGRGEYTLESATLPERGTTVVLHLKDGEDEFLDGWKLRGLVRKYSDHVAFPIRMPKEAPAGDDDSDDKKADAAPEWETANDASALWSRPKSEISDEEYQAFYKSLGHDFNDAAAWTHNRVEGSQSFTTLLYLPARPPFDLMMGGRDERKGLKLYIKRVFIMDAAEELLPNYLRFVRGVVDADDLPLNVSRELLQHNRQLERIKGACVKRVLDLIEKLSRDEPEKFAAFLRAFGNTLKEGIVEDASNRERIAKLLRFASTKSDGEAQTVSLDDYVGRMAPGQDAIWYVTADGYRAAAGSPQLEAFRAKDIEVLLMSDRIDEWMLGNLHEYAGKPLKHVAKGELPLDAADKARQEEAAKAAAPLLEKLKRLLGDRVEDVRVSARLTDSPSCLAMSEWEMAPHLAHLLREAGQDVPENKPTLEINPAHPLLRQVETETDDARAADLATLLLEQALLSAGAQLVDPTAFVQRMNRLLAGAA</sequence>
<keyword evidence="3 5" id="KW-0067">ATP-binding</keyword>
<dbReference type="Pfam" id="PF00183">
    <property type="entry name" value="HSP90"/>
    <property type="match status" value="1"/>
</dbReference>
<comment type="caution">
    <text evidence="5">Lacks conserved residue(s) required for the propagation of feature annotation.</text>
</comment>
<evidence type="ECO:0000256" key="5">
    <source>
        <dbReference type="HAMAP-Rule" id="MF_00505"/>
    </source>
</evidence>
<comment type="subcellular location">
    <subcellularLocation>
        <location evidence="5">Cytoplasm</location>
    </subcellularLocation>
</comment>
<proteinExistence type="inferred from homology"/>
<dbReference type="Gene3D" id="3.30.565.10">
    <property type="entry name" value="Histidine kinase-like ATPase, C-terminal domain"/>
    <property type="match status" value="1"/>
</dbReference>
<keyword evidence="2 5" id="KW-0547">Nucleotide-binding</keyword>
<dbReference type="InterPro" id="IPR019805">
    <property type="entry name" value="Heat_shock_protein_90_CS"/>
</dbReference>
<accession>A0ABV7XMK3</accession>
<dbReference type="PROSITE" id="PS00298">
    <property type="entry name" value="HSP90"/>
    <property type="match status" value="1"/>
</dbReference>
<dbReference type="SUPFAM" id="SSF55874">
    <property type="entry name" value="ATPase domain of HSP90 chaperone/DNA topoisomerase II/histidine kinase"/>
    <property type="match status" value="1"/>
</dbReference>
<dbReference type="Pfam" id="PF13589">
    <property type="entry name" value="HATPase_c_3"/>
    <property type="match status" value="1"/>
</dbReference>